<feature type="compositionally biased region" description="Basic residues" evidence="4">
    <location>
        <begin position="1"/>
        <end position="16"/>
    </location>
</feature>
<keyword evidence="3" id="KW-0539">Nucleus</keyword>
<feature type="region of interest" description="Disordered" evidence="4">
    <location>
        <begin position="1"/>
        <end position="28"/>
    </location>
</feature>
<keyword evidence="6" id="KW-1185">Reference proteome</keyword>
<dbReference type="Proteomes" id="UP001374579">
    <property type="component" value="Unassembled WGS sequence"/>
</dbReference>
<evidence type="ECO:0008006" key="7">
    <source>
        <dbReference type="Google" id="ProtNLM"/>
    </source>
</evidence>
<comment type="subcellular location">
    <subcellularLocation>
        <location evidence="1">Nucleus</location>
    </subcellularLocation>
</comment>
<name>A0AAN9G5Q1_9CAEN</name>
<sequence length="292" mass="33361">MADFKKRKAVLRKRRHSSESSENSDEEIEVIENKLEDIRALQKLRGRQSGVSAASLALGKKVDKTEEITDADPFKMKTGGIIDMKALKRQPLTGEVAEAIGTSFAAETNRRDEDAEMLKYVEEEVAKRKGHMQEEGKDKQSAQAKEDLLYELPDHLKVSTSTKRTEDMLSNSMLSGIPEIDLGIEAKITNIEATEDAKQKLLWERMNKKEEVSAFVPTNMAVNYMQHNRFKIEDHAPKARKMEAPKPIPLRVGDIERLETPSDGKRSKKPVQDEKATDDFHYEKFKKQMRRF</sequence>
<dbReference type="GO" id="GO:0000398">
    <property type="term" value="P:mRNA splicing, via spliceosome"/>
    <property type="evidence" value="ECO:0007669"/>
    <property type="project" value="TreeGrafter"/>
</dbReference>
<feature type="compositionally biased region" description="Basic and acidic residues" evidence="4">
    <location>
        <begin position="253"/>
        <end position="280"/>
    </location>
</feature>
<dbReference type="Pfam" id="PF07052">
    <property type="entry name" value="Hep_59"/>
    <property type="match status" value="1"/>
</dbReference>
<protein>
    <recommendedName>
        <fullName evidence="7">EOG090X0F7F</fullName>
    </recommendedName>
</protein>
<dbReference type="AlphaFoldDB" id="A0AAN9G5Q1"/>
<evidence type="ECO:0000256" key="1">
    <source>
        <dbReference type="ARBA" id="ARBA00004123"/>
    </source>
</evidence>
<evidence type="ECO:0000313" key="5">
    <source>
        <dbReference type="EMBL" id="KAK7094880.1"/>
    </source>
</evidence>
<feature type="region of interest" description="Disordered" evidence="4">
    <location>
        <begin position="240"/>
        <end position="280"/>
    </location>
</feature>
<gene>
    <name evidence="5" type="ORF">V1264_006369</name>
</gene>
<evidence type="ECO:0000256" key="2">
    <source>
        <dbReference type="ARBA" id="ARBA00007643"/>
    </source>
</evidence>
<evidence type="ECO:0000256" key="4">
    <source>
        <dbReference type="SAM" id="MobiDB-lite"/>
    </source>
</evidence>
<organism evidence="5 6">
    <name type="scientific">Littorina saxatilis</name>
    <dbReference type="NCBI Taxonomy" id="31220"/>
    <lineage>
        <taxon>Eukaryota</taxon>
        <taxon>Metazoa</taxon>
        <taxon>Spiralia</taxon>
        <taxon>Lophotrochozoa</taxon>
        <taxon>Mollusca</taxon>
        <taxon>Gastropoda</taxon>
        <taxon>Caenogastropoda</taxon>
        <taxon>Littorinimorpha</taxon>
        <taxon>Littorinoidea</taxon>
        <taxon>Littorinidae</taxon>
        <taxon>Littorina</taxon>
    </lineage>
</organism>
<dbReference type="PANTHER" id="PTHR13486">
    <property type="entry name" value="TELOMERE LENGTH AND SILENCING PROTEIN 1 TLS1 FAMILY MEMBER"/>
    <property type="match status" value="1"/>
</dbReference>
<dbReference type="EMBL" id="JBAMIC010000018">
    <property type="protein sequence ID" value="KAK7094880.1"/>
    <property type="molecule type" value="Genomic_DNA"/>
</dbReference>
<evidence type="ECO:0000256" key="3">
    <source>
        <dbReference type="ARBA" id="ARBA00023242"/>
    </source>
</evidence>
<dbReference type="InterPro" id="IPR010756">
    <property type="entry name" value="Tls1-like"/>
</dbReference>
<accession>A0AAN9G5Q1</accession>
<dbReference type="GO" id="GO:0005681">
    <property type="term" value="C:spliceosomal complex"/>
    <property type="evidence" value="ECO:0007669"/>
    <property type="project" value="TreeGrafter"/>
</dbReference>
<dbReference type="PANTHER" id="PTHR13486:SF2">
    <property type="entry name" value="SPLICING FACTOR C9ORF78"/>
    <property type="match status" value="1"/>
</dbReference>
<proteinExistence type="inferred from homology"/>
<evidence type="ECO:0000313" key="6">
    <source>
        <dbReference type="Proteomes" id="UP001374579"/>
    </source>
</evidence>
<comment type="similarity">
    <text evidence="2">Belongs to the TLS1 family.</text>
</comment>
<comment type="caution">
    <text evidence="5">The sequence shown here is derived from an EMBL/GenBank/DDBJ whole genome shotgun (WGS) entry which is preliminary data.</text>
</comment>
<reference evidence="5 6" key="1">
    <citation type="submission" date="2024-02" db="EMBL/GenBank/DDBJ databases">
        <title>Chromosome-scale genome assembly of the rough periwinkle Littorina saxatilis.</title>
        <authorList>
            <person name="De Jode A."/>
            <person name="Faria R."/>
            <person name="Formenti G."/>
            <person name="Sims Y."/>
            <person name="Smith T.P."/>
            <person name="Tracey A."/>
            <person name="Wood J.M.D."/>
            <person name="Zagrodzka Z.B."/>
            <person name="Johannesson K."/>
            <person name="Butlin R.K."/>
            <person name="Leder E.H."/>
        </authorList>
    </citation>
    <scope>NUCLEOTIDE SEQUENCE [LARGE SCALE GENOMIC DNA]</scope>
    <source>
        <strain evidence="5">Snail1</strain>
        <tissue evidence="5">Muscle</tissue>
    </source>
</reference>